<sequence length="122" mass="13289">MSESERRHVRYALPSGEFTRQRLKGRGMFGSLKGWKDCRVKDMSSAGALVLTKAEHYLGDTIDIELTGTNGSKLVFSGEVVNLGKDHAANLNKMGIKIVQPQSSSAEAKFLAGLQVSYKQSA</sequence>
<evidence type="ECO:0000259" key="1">
    <source>
        <dbReference type="Pfam" id="PF07238"/>
    </source>
</evidence>
<dbReference type="AlphaFoldDB" id="A0A7V8J3X6"/>
<feature type="domain" description="PilZ" evidence="1">
    <location>
        <begin position="32"/>
        <end position="107"/>
    </location>
</feature>
<dbReference type="Proteomes" id="UP000442695">
    <property type="component" value="Unassembled WGS sequence"/>
</dbReference>
<dbReference type="Pfam" id="PF07238">
    <property type="entry name" value="PilZ"/>
    <property type="match status" value="1"/>
</dbReference>
<dbReference type="GO" id="GO:0035438">
    <property type="term" value="F:cyclic-di-GMP binding"/>
    <property type="evidence" value="ECO:0007669"/>
    <property type="project" value="InterPro"/>
</dbReference>
<proteinExistence type="predicted"/>
<organism evidence="2 3">
    <name type="scientific">Pseudomonas putida</name>
    <name type="common">Arthrobacter siderocapsulatus</name>
    <dbReference type="NCBI Taxonomy" id="303"/>
    <lineage>
        <taxon>Bacteria</taxon>
        <taxon>Pseudomonadati</taxon>
        <taxon>Pseudomonadota</taxon>
        <taxon>Gammaproteobacteria</taxon>
        <taxon>Pseudomonadales</taxon>
        <taxon>Pseudomonadaceae</taxon>
        <taxon>Pseudomonas</taxon>
    </lineage>
</organism>
<dbReference type="RefSeq" id="WP_156859030.1">
    <property type="nucleotide sequence ID" value="NZ_WOWR01000015.1"/>
</dbReference>
<reference evidence="2 3" key="1">
    <citation type="submission" date="2019-12" db="EMBL/GenBank/DDBJ databases">
        <authorList>
            <person name="Woiski C."/>
        </authorList>
    </citation>
    <scope>NUCLEOTIDE SEQUENCE [LARGE SCALE GENOMIC DNA]</scope>
    <source>
        <strain evidence="2 3">BOE100</strain>
    </source>
</reference>
<protein>
    <recommendedName>
        <fullName evidence="1">PilZ domain-containing protein</fullName>
    </recommendedName>
</protein>
<accession>A0A7V8J3X6</accession>
<evidence type="ECO:0000313" key="3">
    <source>
        <dbReference type="Proteomes" id="UP000442695"/>
    </source>
</evidence>
<gene>
    <name evidence="2" type="ORF">GN299_13660</name>
</gene>
<name>A0A7V8J3X6_PSEPU</name>
<comment type="caution">
    <text evidence="2">The sequence shown here is derived from an EMBL/GenBank/DDBJ whole genome shotgun (WGS) entry which is preliminary data.</text>
</comment>
<dbReference type="EMBL" id="WOWR01000015">
    <property type="protein sequence ID" value="KAF0254298.1"/>
    <property type="molecule type" value="Genomic_DNA"/>
</dbReference>
<evidence type="ECO:0000313" key="2">
    <source>
        <dbReference type="EMBL" id="KAF0254298.1"/>
    </source>
</evidence>
<dbReference type="InterPro" id="IPR009875">
    <property type="entry name" value="PilZ_domain"/>
</dbReference>